<organism evidence="2 3">
    <name type="scientific">Streptomyces thermolineatus</name>
    <dbReference type="NCBI Taxonomy" id="44033"/>
    <lineage>
        <taxon>Bacteria</taxon>
        <taxon>Bacillati</taxon>
        <taxon>Actinomycetota</taxon>
        <taxon>Actinomycetes</taxon>
        <taxon>Kitasatosporales</taxon>
        <taxon>Streptomycetaceae</taxon>
        <taxon>Streptomyces</taxon>
    </lineage>
</organism>
<evidence type="ECO:0008006" key="4">
    <source>
        <dbReference type="Google" id="ProtNLM"/>
    </source>
</evidence>
<protein>
    <recommendedName>
        <fullName evidence="4">Integral membrane protein</fullName>
    </recommendedName>
</protein>
<keyword evidence="3" id="KW-1185">Reference proteome</keyword>
<accession>A0ABN3MSY9</accession>
<evidence type="ECO:0000313" key="2">
    <source>
        <dbReference type="EMBL" id="GAA2507338.1"/>
    </source>
</evidence>
<gene>
    <name evidence="2" type="ORF">GCM10010406_49910</name>
</gene>
<dbReference type="RefSeq" id="WP_344385589.1">
    <property type="nucleotide sequence ID" value="NZ_BAAATA010000042.1"/>
</dbReference>
<feature type="transmembrane region" description="Helical" evidence="1">
    <location>
        <begin position="83"/>
        <end position="101"/>
    </location>
</feature>
<dbReference type="Proteomes" id="UP001501358">
    <property type="component" value="Unassembled WGS sequence"/>
</dbReference>
<keyword evidence="1" id="KW-0472">Membrane</keyword>
<proteinExistence type="predicted"/>
<keyword evidence="1" id="KW-0812">Transmembrane</keyword>
<reference evidence="2 3" key="1">
    <citation type="journal article" date="2019" name="Int. J. Syst. Evol. Microbiol.">
        <title>The Global Catalogue of Microorganisms (GCM) 10K type strain sequencing project: providing services to taxonomists for standard genome sequencing and annotation.</title>
        <authorList>
            <consortium name="The Broad Institute Genomics Platform"/>
            <consortium name="The Broad Institute Genome Sequencing Center for Infectious Disease"/>
            <person name="Wu L."/>
            <person name="Ma J."/>
        </authorList>
    </citation>
    <scope>NUCLEOTIDE SEQUENCE [LARGE SCALE GENOMIC DNA]</scope>
    <source>
        <strain evidence="2 3">JCM 6307</strain>
    </source>
</reference>
<comment type="caution">
    <text evidence="2">The sequence shown here is derived from an EMBL/GenBank/DDBJ whole genome shotgun (WGS) entry which is preliminary data.</text>
</comment>
<feature type="transmembrane region" description="Helical" evidence="1">
    <location>
        <begin position="113"/>
        <end position="132"/>
    </location>
</feature>
<name>A0ABN3MSY9_9ACTN</name>
<feature type="transmembrane region" description="Helical" evidence="1">
    <location>
        <begin position="178"/>
        <end position="196"/>
    </location>
</feature>
<feature type="transmembrane region" description="Helical" evidence="1">
    <location>
        <begin position="20"/>
        <end position="45"/>
    </location>
</feature>
<evidence type="ECO:0000313" key="3">
    <source>
        <dbReference type="Proteomes" id="UP001501358"/>
    </source>
</evidence>
<sequence>MSRLLAGEVRILLRGTPLWWWAGVLVLTLVSLVATPASVVPGVLLPPAWIRPVPIWSRLGTQRHECGVEALLGAYPAPRLRTVAEWAAGFLLTAVAGAGPALRMAAQSDGQGLVHWVCGALFVPSLALLLGTLSRTHRLFQLVCLPLRYGALNGMAPADFMGAVRGPDGRPAGLPPTVLVAGAAVMLAVVLASGAVRRSTRA</sequence>
<keyword evidence="1" id="KW-1133">Transmembrane helix</keyword>
<dbReference type="EMBL" id="BAAATA010000042">
    <property type="protein sequence ID" value="GAA2507338.1"/>
    <property type="molecule type" value="Genomic_DNA"/>
</dbReference>
<evidence type="ECO:0000256" key="1">
    <source>
        <dbReference type="SAM" id="Phobius"/>
    </source>
</evidence>